<evidence type="ECO:0000259" key="4">
    <source>
        <dbReference type="SMART" id="SM00881"/>
    </source>
</evidence>
<organism evidence="5 6">
    <name type="scientific">Caballeronia arationis</name>
    <dbReference type="NCBI Taxonomy" id="1777142"/>
    <lineage>
        <taxon>Bacteria</taxon>
        <taxon>Pseudomonadati</taxon>
        <taxon>Pseudomonadota</taxon>
        <taxon>Betaproteobacteria</taxon>
        <taxon>Burkholderiales</taxon>
        <taxon>Burkholderiaceae</taxon>
        <taxon>Caballeronia</taxon>
    </lineage>
</organism>
<dbReference type="Gene3D" id="3.30.470.20">
    <property type="entry name" value="ATP-grasp fold, B domain"/>
    <property type="match status" value="1"/>
</dbReference>
<dbReference type="AlphaFoldDB" id="A0A7Z7I207"/>
<dbReference type="Pfam" id="PF13607">
    <property type="entry name" value="Succ_CoA_lig"/>
    <property type="match status" value="1"/>
</dbReference>
<gene>
    <name evidence="5" type="ORF">SAMN05446927_0120</name>
</gene>
<keyword evidence="2" id="KW-0547">Nucleotide-binding</keyword>
<accession>A0A7Z7I207</accession>
<evidence type="ECO:0000256" key="1">
    <source>
        <dbReference type="ARBA" id="ARBA00022598"/>
    </source>
</evidence>
<comment type="caution">
    <text evidence="5">The sequence shown here is derived from an EMBL/GenBank/DDBJ whole genome shotgun (WGS) entry which is preliminary data.</text>
</comment>
<dbReference type="EMBL" id="OCSU01000001">
    <property type="protein sequence ID" value="SOE46332.1"/>
    <property type="molecule type" value="Genomic_DNA"/>
</dbReference>
<sequence length="699" mass="73536">MSEHDRTLFEALFIPRSIALIGASGDAKKHTARPQRSLRTHGYPGRVIPINPRYDEIFGERAYPTLRDVPGTIDQAFIMVPSDAVADAVAQCADRKVPIATIYTDGFAEAGAEGQRRQAELLRLAKESGVRLLGPNCSGIYSSTPSCALTVNAALERLDITPGPLAVISQSGSMTGGLISRGLGRGVGFSRVVSIGNECDLSVGEISDWLVDDPETGAILLFLETIRDAPRLARAARRAVAAGKPVIVYKLGRSEVGRDLAASHTGAMAGTDEVADAFFRANGILRVDSLESLFELPVMLSGQRPSARHRVAVMTTTGGGAATVADRLGTLGVDVVPPSESVVANLAKKGIDINRNRLTDLTHAGTKEEVYGAVVSEMLASDHCDLVLAIAGSSAQFQPEISVGPVTRADRHGKPLAMFIAPHAEAALKQLADAGVAGFRTPEACADAIRAWSQWTSPVDVPAPSVAQLAAVSATVSELRGQKLNETQACAVFAALGVPSAQSQIIQDPSDAVSLGFPVVAKVLSADIPHKTDAGGVVLNIADDFALSRAAQSILANVNQRHPSASIDGILVQRMEKGLAEVILGYRRDPEVGPVVVLGVGGVLAEIYEDISVRMAPVGLDEARRMIDEVKGLAIIRGYRGLPKGDCEALAQAIIAVSQLARLPEQEVSEAEINPLLVRREGEGVVAVDGLVVLRANEA</sequence>
<dbReference type="InterPro" id="IPR032875">
    <property type="entry name" value="Succ_CoA_lig_flav_dom"/>
</dbReference>
<dbReference type="GO" id="GO:0005524">
    <property type="term" value="F:ATP binding"/>
    <property type="evidence" value="ECO:0007669"/>
    <property type="project" value="UniProtKB-KW"/>
</dbReference>
<dbReference type="InterPro" id="IPR003781">
    <property type="entry name" value="CoA-bd"/>
</dbReference>
<protein>
    <submittedName>
        <fullName evidence="5">Acyl-CoA synthetase (NDP forming)</fullName>
    </submittedName>
</protein>
<keyword evidence="3" id="KW-0067">ATP-binding</keyword>
<proteinExistence type="predicted"/>
<feature type="domain" description="CoA-binding" evidence="4">
    <location>
        <begin position="12"/>
        <end position="107"/>
    </location>
</feature>
<dbReference type="PANTHER" id="PTHR43334">
    <property type="entry name" value="ACETATE--COA LIGASE [ADP-FORMING]"/>
    <property type="match status" value="1"/>
</dbReference>
<dbReference type="InterPro" id="IPR051538">
    <property type="entry name" value="Acyl-CoA_Synth/Transferase"/>
</dbReference>
<dbReference type="SUPFAM" id="SSF51735">
    <property type="entry name" value="NAD(P)-binding Rossmann-fold domains"/>
    <property type="match status" value="1"/>
</dbReference>
<dbReference type="InterPro" id="IPR013815">
    <property type="entry name" value="ATP_grasp_subdomain_1"/>
</dbReference>
<dbReference type="InterPro" id="IPR036291">
    <property type="entry name" value="NAD(P)-bd_dom_sf"/>
</dbReference>
<dbReference type="Gene3D" id="3.30.1490.20">
    <property type="entry name" value="ATP-grasp fold, A domain"/>
    <property type="match status" value="1"/>
</dbReference>
<dbReference type="Gene3D" id="3.40.50.261">
    <property type="entry name" value="Succinyl-CoA synthetase domains"/>
    <property type="match status" value="2"/>
</dbReference>
<keyword evidence="1" id="KW-0436">Ligase</keyword>
<dbReference type="SUPFAM" id="SSF56059">
    <property type="entry name" value="Glutathione synthetase ATP-binding domain-like"/>
    <property type="match status" value="1"/>
</dbReference>
<evidence type="ECO:0000313" key="6">
    <source>
        <dbReference type="Proteomes" id="UP000219522"/>
    </source>
</evidence>
<dbReference type="Proteomes" id="UP000219522">
    <property type="component" value="Unassembled WGS sequence"/>
</dbReference>
<dbReference type="GO" id="GO:0016874">
    <property type="term" value="F:ligase activity"/>
    <property type="evidence" value="ECO:0007669"/>
    <property type="project" value="UniProtKB-KW"/>
</dbReference>
<dbReference type="Pfam" id="PF13549">
    <property type="entry name" value="ATP-grasp_5"/>
    <property type="match status" value="1"/>
</dbReference>
<keyword evidence="6" id="KW-1185">Reference proteome</keyword>
<dbReference type="RefSeq" id="WP_244195374.1">
    <property type="nucleotide sequence ID" value="NZ_OCSU01000001.1"/>
</dbReference>
<name>A0A7Z7I207_9BURK</name>
<dbReference type="PANTHER" id="PTHR43334:SF1">
    <property type="entry name" value="3-HYDROXYPROPIONATE--COA LIGASE [ADP-FORMING]"/>
    <property type="match status" value="1"/>
</dbReference>
<dbReference type="SMART" id="SM00881">
    <property type="entry name" value="CoA_binding"/>
    <property type="match status" value="1"/>
</dbReference>
<evidence type="ECO:0000256" key="3">
    <source>
        <dbReference type="ARBA" id="ARBA00022840"/>
    </source>
</evidence>
<evidence type="ECO:0000313" key="5">
    <source>
        <dbReference type="EMBL" id="SOE46332.1"/>
    </source>
</evidence>
<dbReference type="SUPFAM" id="SSF52210">
    <property type="entry name" value="Succinyl-CoA synthetase domains"/>
    <property type="match status" value="2"/>
</dbReference>
<evidence type="ECO:0000256" key="2">
    <source>
        <dbReference type="ARBA" id="ARBA00022741"/>
    </source>
</evidence>
<dbReference type="Pfam" id="PF13380">
    <property type="entry name" value="CoA_binding_2"/>
    <property type="match status" value="1"/>
</dbReference>
<reference evidence="5 6" key="1">
    <citation type="submission" date="2017-09" db="EMBL/GenBank/DDBJ databases">
        <authorList>
            <person name="Varghese N."/>
            <person name="Submissions S."/>
        </authorList>
    </citation>
    <scope>NUCLEOTIDE SEQUENCE [LARGE SCALE GENOMIC DNA]</scope>
    <source>
        <strain evidence="5 6">OK806</strain>
    </source>
</reference>
<dbReference type="Gene3D" id="3.40.50.720">
    <property type="entry name" value="NAD(P)-binding Rossmann-like Domain"/>
    <property type="match status" value="1"/>
</dbReference>
<dbReference type="InterPro" id="IPR016102">
    <property type="entry name" value="Succinyl-CoA_synth-like"/>
</dbReference>